<feature type="compositionally biased region" description="Gly residues" evidence="1">
    <location>
        <begin position="293"/>
        <end position="304"/>
    </location>
</feature>
<name>A0A8J4GS60_9CHLO</name>
<feature type="compositionally biased region" description="Polar residues" evidence="1">
    <location>
        <begin position="35"/>
        <end position="48"/>
    </location>
</feature>
<reference evidence="2" key="1">
    <citation type="journal article" date="2021" name="Proc. Natl. Acad. Sci. U.S.A.">
        <title>Three genomes in the algal genus Volvox reveal the fate of a haploid sex-determining region after a transition to homothallism.</title>
        <authorList>
            <person name="Yamamoto K."/>
            <person name="Hamaji T."/>
            <person name="Kawai-Toyooka H."/>
            <person name="Matsuzaki R."/>
            <person name="Takahashi F."/>
            <person name="Nishimura Y."/>
            <person name="Kawachi M."/>
            <person name="Noguchi H."/>
            <person name="Minakuchi Y."/>
            <person name="Umen J.G."/>
            <person name="Toyoda A."/>
            <person name="Nozaki H."/>
        </authorList>
    </citation>
    <scope>NUCLEOTIDE SEQUENCE</scope>
    <source>
        <strain evidence="2">NIES-3785</strain>
    </source>
</reference>
<dbReference type="Proteomes" id="UP000722791">
    <property type="component" value="Unassembled WGS sequence"/>
</dbReference>
<sequence length="1329" mass="138387">MQGNASNYGTDYVASGLAFAGVANPPQPGPPVPQTSIGGQQFPQSTPVAPTPTIRDDISLSTEAEASGQLCSVQLPVASASPTQSAWCSVSNLVAVAFTPEPDSSTARILIIDPSNAEDVTQLELPMAGPADWITCLEWSWPGQRRALLTATASGRVVVWTQNSQQGQDDAVYPRCIDDWHGQLLLDIGPSSSSTNTTDQQHQQHHVKQEQGSRPSGGFVSAAGVSYIKQESSGHEPPDGYSKAPADDAPKPQQQQQRMQPVLAGVSWLRQPAGGRIWSTSSLAMKRLDAGTEAGGGGGGGGGAQSQAQGTGQGGPQENLESLFCEEAAAPGAVPHWARPNQLTAAVLTATGSLTILWVMASKLPNTLSWYRSKNVRIPPPPEVATEVAGDGGGTAAAGGAEPGSTECRIARVFMCAVHDGSLSLAVVYGRRRDVIYLYNMRGNPTLSGQLVTQTRASTAAAAGGGDRGGTARDAPLVPPPTVAMTGRLAVPQGLAVQQCRMHLYGGGTKRLYVLSRKPIPPGQSHSGMAVWGSHLQQQQQQQQQLQPVLVFCFAEMLDEKGGGAGWRVERSSPQLLEPYGSGGASASASASASAAAAATELSLDLGISTDGSKLVVPYGSMLYTLDAETLTVLSAKDLAEPHGAAGYAATAVPPGSAYGNDSYGNGNSIGARPDLAAVAGAQPMILALTGCLSANSCCLCSVVRVRHRDLDSAASWGELAFWPDSSCSGDDADGGGGDVVMLQICTVPDVVPPPSGSAAAAGGAASLERIEDIIACNMDTMRLAWGALHRHSVWDVAERLRCTWLSGRTEHVYRSLDQLDILLYSTDDSAWRIALSQHMTRAKLEVLRRLPHPQAAVLAADMLAGARVMQYSDTLAPVYGAQSEALSHPETRTVAAHMVWFVLEVLTLMLAGLKLWADAAAAEKASRAAAAAAPQGGQGEEGAGGGGGGGPGGPAAGTAGAAKGWGAEAAGWLPLIRLYPDYNLHKHMQQVLLGTGASSSKSGGEGTGRSSVQGMHPAIQEFLGGPEVSSRARILMLTLTHVNKFLQKVLCTHVQALVQQQNGGASGGGGGGPRGAPGGVPGQGSGVLVPGAPVVPLTAADVETATKGGELPRVLMRRTLPGIFPGPFRLHYCRSKGLITPGLLAQCFRTEELVKLMPHFAMSRETLLERYRALGLQAQLLDPRQAPHAAARKMWMSFRGPAPPPELHSHIFAQQVSSRQRQRWRRQRGAALALASSAPLWANAQGPLVDCLTSVPIPPGTSWSLEGAAAVGAVTAQMGPGVGAAASRRNPPPLLAAVQRAWVCCAPPAELGSQWKRARLGLEQDLDY</sequence>
<feature type="region of interest" description="Disordered" evidence="1">
    <location>
        <begin position="933"/>
        <end position="961"/>
    </location>
</feature>
<feature type="region of interest" description="Disordered" evidence="1">
    <location>
        <begin position="24"/>
        <end position="53"/>
    </location>
</feature>
<gene>
    <name evidence="2" type="ORF">Vretimale_16077</name>
</gene>
<dbReference type="PANTHER" id="PTHR40903">
    <property type="entry name" value="GLYCINE-RICH CELL WALL STRUCTURAL PROTEIN 1-LIKE"/>
    <property type="match status" value="1"/>
</dbReference>
<proteinExistence type="predicted"/>
<dbReference type="EMBL" id="BNCQ01000045">
    <property type="protein sequence ID" value="GIM12841.1"/>
    <property type="molecule type" value="Genomic_DNA"/>
</dbReference>
<organism evidence="2 3">
    <name type="scientific">Volvox reticuliferus</name>
    <dbReference type="NCBI Taxonomy" id="1737510"/>
    <lineage>
        <taxon>Eukaryota</taxon>
        <taxon>Viridiplantae</taxon>
        <taxon>Chlorophyta</taxon>
        <taxon>core chlorophytes</taxon>
        <taxon>Chlorophyceae</taxon>
        <taxon>CS clade</taxon>
        <taxon>Chlamydomonadales</taxon>
        <taxon>Volvocaceae</taxon>
        <taxon>Volvox</taxon>
    </lineage>
</organism>
<comment type="caution">
    <text evidence="2">The sequence shown here is derived from an EMBL/GenBank/DDBJ whole genome shotgun (WGS) entry which is preliminary data.</text>
</comment>
<feature type="region of interest" description="Disordered" evidence="1">
    <location>
        <begin position="1064"/>
        <end position="1084"/>
    </location>
</feature>
<feature type="compositionally biased region" description="Low complexity" evidence="1">
    <location>
        <begin position="191"/>
        <end position="201"/>
    </location>
</feature>
<protein>
    <submittedName>
        <fullName evidence="2">Uncharacterized protein</fullName>
    </submittedName>
</protein>
<feature type="compositionally biased region" description="Gly residues" evidence="1">
    <location>
        <begin position="937"/>
        <end position="956"/>
    </location>
</feature>
<accession>A0A8J4GS60</accession>
<feature type="region of interest" description="Disordered" evidence="1">
    <location>
        <begin position="290"/>
        <end position="318"/>
    </location>
</feature>
<evidence type="ECO:0000256" key="1">
    <source>
        <dbReference type="SAM" id="MobiDB-lite"/>
    </source>
</evidence>
<evidence type="ECO:0000313" key="3">
    <source>
        <dbReference type="Proteomes" id="UP000722791"/>
    </source>
</evidence>
<feature type="region of interest" description="Disordered" evidence="1">
    <location>
        <begin position="187"/>
        <end position="260"/>
    </location>
</feature>
<dbReference type="PANTHER" id="PTHR40903:SF1">
    <property type="entry name" value="HYPHALLY REGULATED CELL WALL PROTEIN 3"/>
    <property type="match status" value="1"/>
</dbReference>
<feature type="compositionally biased region" description="Gly residues" evidence="1">
    <location>
        <begin position="1065"/>
        <end position="1084"/>
    </location>
</feature>
<evidence type="ECO:0000313" key="2">
    <source>
        <dbReference type="EMBL" id="GIM12841.1"/>
    </source>
</evidence>